<dbReference type="STRING" id="1314785.A0A165AW67"/>
<name>A0A165AW67_9APHY</name>
<evidence type="ECO:0000256" key="3">
    <source>
        <dbReference type="ARBA" id="ARBA00022989"/>
    </source>
</evidence>
<protein>
    <recommendedName>
        <fullName evidence="5">SUN domain-containing protein</fullName>
    </recommendedName>
</protein>
<dbReference type="PANTHER" id="PTHR12911:SF8">
    <property type="entry name" value="KLAROID PROTEIN-RELATED"/>
    <property type="match status" value="1"/>
</dbReference>
<evidence type="ECO:0000313" key="7">
    <source>
        <dbReference type="Proteomes" id="UP000076871"/>
    </source>
</evidence>
<sequence length="172" mass="19197">VLSDRFDVSFLKRALSYNIAKPFPASTVLEPDLHAGRCWPMSGSSGHLGLQSMRTMRITNVTIGHISMASSHDIRTAPRSIILWGLSDVAATGQEMHCTSMSTLPMRVSLPAGTRMFPLAIINYDVHSSSNIQTFDVDSRFHEYEFKLTILEVLSNWGMSDYTCLYSIRLHG</sequence>
<dbReference type="InterPro" id="IPR012919">
    <property type="entry name" value="SUN_dom"/>
</dbReference>
<dbReference type="GO" id="GO:0043495">
    <property type="term" value="F:protein-membrane adaptor activity"/>
    <property type="evidence" value="ECO:0007669"/>
    <property type="project" value="TreeGrafter"/>
</dbReference>
<evidence type="ECO:0000313" key="6">
    <source>
        <dbReference type="EMBL" id="KZS99774.1"/>
    </source>
</evidence>
<feature type="non-terminal residue" evidence="6">
    <location>
        <position position="1"/>
    </location>
</feature>
<evidence type="ECO:0000256" key="1">
    <source>
        <dbReference type="ARBA" id="ARBA00004370"/>
    </source>
</evidence>
<dbReference type="PANTHER" id="PTHR12911">
    <property type="entry name" value="SAD1/UNC-84-LIKE PROTEIN-RELATED"/>
    <property type="match status" value="1"/>
</dbReference>
<evidence type="ECO:0000256" key="4">
    <source>
        <dbReference type="ARBA" id="ARBA00023136"/>
    </source>
</evidence>
<dbReference type="OrthoDB" id="342281at2759"/>
<reference evidence="6 7" key="1">
    <citation type="journal article" date="2016" name="Mol. Biol. Evol.">
        <title>Comparative Genomics of Early-Diverging Mushroom-Forming Fungi Provides Insights into the Origins of Lignocellulose Decay Capabilities.</title>
        <authorList>
            <person name="Nagy L.G."/>
            <person name="Riley R."/>
            <person name="Tritt A."/>
            <person name="Adam C."/>
            <person name="Daum C."/>
            <person name="Floudas D."/>
            <person name="Sun H."/>
            <person name="Yadav J.S."/>
            <person name="Pangilinan J."/>
            <person name="Larsson K.H."/>
            <person name="Matsuura K."/>
            <person name="Barry K."/>
            <person name="Labutti K."/>
            <person name="Kuo R."/>
            <person name="Ohm R.A."/>
            <person name="Bhattacharya S.S."/>
            <person name="Shirouzu T."/>
            <person name="Yoshinaga Y."/>
            <person name="Martin F.M."/>
            <person name="Grigoriev I.V."/>
            <person name="Hibbett D.S."/>
        </authorList>
    </citation>
    <scope>NUCLEOTIDE SEQUENCE [LARGE SCALE GENOMIC DNA]</scope>
    <source>
        <strain evidence="6 7">93-53</strain>
    </source>
</reference>
<dbReference type="InParanoid" id="A0A165AW67"/>
<organism evidence="6 7">
    <name type="scientific">Laetiporus sulphureus 93-53</name>
    <dbReference type="NCBI Taxonomy" id="1314785"/>
    <lineage>
        <taxon>Eukaryota</taxon>
        <taxon>Fungi</taxon>
        <taxon>Dikarya</taxon>
        <taxon>Basidiomycota</taxon>
        <taxon>Agaricomycotina</taxon>
        <taxon>Agaricomycetes</taxon>
        <taxon>Polyporales</taxon>
        <taxon>Laetiporus</taxon>
    </lineage>
</organism>
<evidence type="ECO:0000256" key="2">
    <source>
        <dbReference type="ARBA" id="ARBA00022692"/>
    </source>
</evidence>
<keyword evidence="2" id="KW-0812">Transmembrane</keyword>
<keyword evidence="4" id="KW-0472">Membrane</keyword>
<comment type="subcellular location">
    <subcellularLocation>
        <location evidence="1">Membrane</location>
    </subcellularLocation>
</comment>
<dbReference type="EMBL" id="KV427718">
    <property type="protein sequence ID" value="KZS99774.1"/>
    <property type="molecule type" value="Genomic_DNA"/>
</dbReference>
<keyword evidence="7" id="KW-1185">Reference proteome</keyword>
<accession>A0A165AW67</accession>
<gene>
    <name evidence="6" type="ORF">LAESUDRAFT_615764</name>
</gene>
<keyword evidence="3" id="KW-1133">Transmembrane helix</keyword>
<feature type="non-terminal residue" evidence="6">
    <location>
        <position position="172"/>
    </location>
</feature>
<dbReference type="RefSeq" id="XP_040757515.1">
    <property type="nucleotide sequence ID" value="XM_040903212.1"/>
</dbReference>
<dbReference type="AlphaFoldDB" id="A0A165AW67"/>
<dbReference type="Gene3D" id="2.60.120.260">
    <property type="entry name" value="Galactose-binding domain-like"/>
    <property type="match status" value="1"/>
</dbReference>
<dbReference type="PROSITE" id="PS51469">
    <property type="entry name" value="SUN"/>
    <property type="match status" value="1"/>
</dbReference>
<dbReference type="GO" id="GO:0034993">
    <property type="term" value="C:meiotic nuclear membrane microtubule tethering complex"/>
    <property type="evidence" value="ECO:0007669"/>
    <property type="project" value="TreeGrafter"/>
</dbReference>
<dbReference type="InterPro" id="IPR045119">
    <property type="entry name" value="SUN1-5"/>
</dbReference>
<feature type="domain" description="SUN" evidence="5">
    <location>
        <begin position="1"/>
        <end position="172"/>
    </location>
</feature>
<dbReference type="Proteomes" id="UP000076871">
    <property type="component" value="Unassembled WGS sequence"/>
</dbReference>
<dbReference type="GeneID" id="63820243"/>
<evidence type="ECO:0000259" key="5">
    <source>
        <dbReference type="PROSITE" id="PS51469"/>
    </source>
</evidence>
<proteinExistence type="predicted"/>
<dbReference type="Pfam" id="PF07738">
    <property type="entry name" value="Sad1_UNC"/>
    <property type="match status" value="2"/>
</dbReference>